<organism evidence="1 2">
    <name type="scientific">Paraburkholderia pallida</name>
    <dbReference type="NCBI Taxonomy" id="2547399"/>
    <lineage>
        <taxon>Bacteria</taxon>
        <taxon>Pseudomonadati</taxon>
        <taxon>Pseudomonadota</taxon>
        <taxon>Betaproteobacteria</taxon>
        <taxon>Burkholderiales</taxon>
        <taxon>Burkholderiaceae</taxon>
        <taxon>Paraburkholderia</taxon>
    </lineage>
</organism>
<sequence length="130" mass="12893">MTTTNPGPAITANPVPCLPVGNLQKVAVIATVSLTPSAVAANTTAQQTFNGSGLGLTQGDICEVLAGPSFQAGLLTLPGVVGATADQLPITFGNCTASSITPAAGAYTVRVTRLQANDSIPAGSGYMNSF</sequence>
<gene>
    <name evidence="1" type="ORF">E1956_18775</name>
</gene>
<dbReference type="KEGG" id="ppai:E1956_18775"/>
<dbReference type="RefSeq" id="WP_134751831.1">
    <property type="nucleotide sequence ID" value="NZ_CP038149.1"/>
</dbReference>
<protein>
    <submittedName>
        <fullName evidence="1">Uncharacterized protein</fullName>
    </submittedName>
</protein>
<keyword evidence="2" id="KW-1185">Reference proteome</keyword>
<proteinExistence type="predicted"/>
<dbReference type="Proteomes" id="UP000295727">
    <property type="component" value="Chromosome 2"/>
</dbReference>
<dbReference type="OrthoDB" id="9940419at2"/>
<accession>A0A4P7CTD7</accession>
<dbReference type="AlphaFoldDB" id="A0A4P7CTD7"/>
<reference evidence="1 2" key="1">
    <citation type="submission" date="2019-03" db="EMBL/GenBank/DDBJ databases">
        <title>Paraburkholderia sp. 7MH5, isolated from subtropical forest soil.</title>
        <authorList>
            <person name="Gao Z.-H."/>
            <person name="Qiu L.-H."/>
        </authorList>
    </citation>
    <scope>NUCLEOTIDE SEQUENCE [LARGE SCALE GENOMIC DNA]</scope>
    <source>
        <strain evidence="1 2">7MH5</strain>
    </source>
</reference>
<evidence type="ECO:0000313" key="1">
    <source>
        <dbReference type="EMBL" id="QBQ99250.1"/>
    </source>
</evidence>
<dbReference type="EMBL" id="CP038149">
    <property type="protein sequence ID" value="QBQ99250.1"/>
    <property type="molecule type" value="Genomic_DNA"/>
</dbReference>
<name>A0A4P7CTD7_9BURK</name>
<evidence type="ECO:0000313" key="2">
    <source>
        <dbReference type="Proteomes" id="UP000295727"/>
    </source>
</evidence>